<keyword evidence="1" id="KW-0732">Signal</keyword>
<feature type="signal peptide" evidence="1">
    <location>
        <begin position="1"/>
        <end position="24"/>
    </location>
</feature>
<name>A0ABY6DXD9_9ACTN</name>
<organism evidence="2 3">
    <name type="scientific">Streptomyces cynarae</name>
    <dbReference type="NCBI Taxonomy" id="2981134"/>
    <lineage>
        <taxon>Bacteria</taxon>
        <taxon>Bacillati</taxon>
        <taxon>Actinomycetota</taxon>
        <taxon>Actinomycetes</taxon>
        <taxon>Kitasatosporales</taxon>
        <taxon>Streptomycetaceae</taxon>
        <taxon>Streptomyces</taxon>
    </lineage>
</organism>
<keyword evidence="3" id="KW-1185">Reference proteome</keyword>
<dbReference type="RefSeq" id="WP_263229202.1">
    <property type="nucleotide sequence ID" value="NZ_CP106793.1"/>
</dbReference>
<evidence type="ECO:0000313" key="3">
    <source>
        <dbReference type="Proteomes" id="UP001061298"/>
    </source>
</evidence>
<proteinExistence type="predicted"/>
<reference evidence="2" key="1">
    <citation type="submission" date="2022-10" db="EMBL/GenBank/DDBJ databases">
        <authorList>
            <person name="Mo P."/>
        </authorList>
    </citation>
    <scope>NUCLEOTIDE SEQUENCE</scope>
    <source>
        <strain evidence="2">HUAS 13-4</strain>
    </source>
</reference>
<accession>A0ABY6DXD9</accession>
<evidence type="ECO:0008006" key="4">
    <source>
        <dbReference type="Google" id="ProtNLM"/>
    </source>
</evidence>
<evidence type="ECO:0000313" key="2">
    <source>
        <dbReference type="EMBL" id="UXY19020.1"/>
    </source>
</evidence>
<gene>
    <name evidence="2" type="ORF">N8I84_10075</name>
</gene>
<sequence>MRLSHRFAPAFLSLALVTVLPYDAMPPHGKHTASHAREDAGKSADPAPFGSECRVLVTGAHVVAYCHNPYPGTDHVSLHIECAQWWDIDTDTAPAEAGPAMTVRLTGRCWEAVRSAWVTHRR</sequence>
<dbReference type="Proteomes" id="UP001061298">
    <property type="component" value="Chromosome"/>
</dbReference>
<protein>
    <recommendedName>
        <fullName evidence="4">Secreted protein</fullName>
    </recommendedName>
</protein>
<dbReference type="EMBL" id="CP106793">
    <property type="protein sequence ID" value="UXY19020.1"/>
    <property type="molecule type" value="Genomic_DNA"/>
</dbReference>
<evidence type="ECO:0000256" key="1">
    <source>
        <dbReference type="SAM" id="SignalP"/>
    </source>
</evidence>
<feature type="chain" id="PRO_5045936521" description="Secreted protein" evidence="1">
    <location>
        <begin position="25"/>
        <end position="122"/>
    </location>
</feature>